<dbReference type="AlphaFoldDB" id="A0AAV8H9T1"/>
<evidence type="ECO:0000256" key="3">
    <source>
        <dbReference type="ARBA" id="ARBA00022833"/>
    </source>
</evidence>
<dbReference type="CDD" id="cd16649">
    <property type="entry name" value="mRING-HC-C3HC5_CGRF1-like"/>
    <property type="match status" value="1"/>
</dbReference>
<dbReference type="PANTHER" id="PTHR42647:SF5">
    <property type="entry name" value="SBP (S-RIBONUCLEASE BINDING PROTEIN) FAMILY PROTEIN"/>
    <property type="match status" value="1"/>
</dbReference>
<keyword evidence="4" id="KW-0175">Coiled coil</keyword>
<dbReference type="Proteomes" id="UP001140206">
    <property type="component" value="Chromosome 1"/>
</dbReference>
<evidence type="ECO:0000256" key="4">
    <source>
        <dbReference type="SAM" id="Coils"/>
    </source>
</evidence>
<evidence type="ECO:0000256" key="1">
    <source>
        <dbReference type="ARBA" id="ARBA00022723"/>
    </source>
</evidence>
<dbReference type="InterPro" id="IPR013083">
    <property type="entry name" value="Znf_RING/FYVE/PHD"/>
</dbReference>
<evidence type="ECO:0000313" key="5">
    <source>
        <dbReference type="EMBL" id="KAJ4811608.1"/>
    </source>
</evidence>
<keyword evidence="2" id="KW-0863">Zinc-finger</keyword>
<gene>
    <name evidence="5" type="ORF">LUZ62_024174</name>
</gene>
<name>A0AAV8H9T1_9POAL</name>
<dbReference type="GO" id="GO:0004842">
    <property type="term" value="F:ubiquitin-protein transferase activity"/>
    <property type="evidence" value="ECO:0007669"/>
    <property type="project" value="TreeGrafter"/>
</dbReference>
<keyword evidence="6" id="KW-1185">Reference proteome</keyword>
<keyword evidence="3" id="KW-0862">Zinc</keyword>
<accession>A0AAV8H9T1</accession>
<evidence type="ECO:0000256" key="2">
    <source>
        <dbReference type="ARBA" id="ARBA00022771"/>
    </source>
</evidence>
<dbReference type="EMBL" id="JAMFTS010000001">
    <property type="protein sequence ID" value="KAJ4811608.1"/>
    <property type="molecule type" value="Genomic_DNA"/>
</dbReference>
<reference evidence="5" key="1">
    <citation type="submission" date="2022-08" db="EMBL/GenBank/DDBJ databases">
        <authorList>
            <person name="Marques A."/>
        </authorList>
    </citation>
    <scope>NUCLEOTIDE SEQUENCE</scope>
    <source>
        <strain evidence="5">RhyPub2mFocal</strain>
        <tissue evidence="5">Leaves</tissue>
    </source>
</reference>
<comment type="caution">
    <text evidence="5">The sequence shown here is derived from an EMBL/GenBank/DDBJ whole genome shotgun (WGS) entry which is preliminary data.</text>
</comment>
<keyword evidence="1" id="KW-0479">Metal-binding</keyword>
<evidence type="ECO:0000313" key="6">
    <source>
        <dbReference type="Proteomes" id="UP001140206"/>
    </source>
</evidence>
<dbReference type="Gene3D" id="3.30.40.10">
    <property type="entry name" value="Zinc/RING finger domain, C3HC4 (zinc finger)"/>
    <property type="match status" value="1"/>
</dbReference>
<organism evidence="5 6">
    <name type="scientific">Rhynchospora pubera</name>
    <dbReference type="NCBI Taxonomy" id="906938"/>
    <lineage>
        <taxon>Eukaryota</taxon>
        <taxon>Viridiplantae</taxon>
        <taxon>Streptophyta</taxon>
        <taxon>Embryophyta</taxon>
        <taxon>Tracheophyta</taxon>
        <taxon>Spermatophyta</taxon>
        <taxon>Magnoliopsida</taxon>
        <taxon>Liliopsida</taxon>
        <taxon>Poales</taxon>
        <taxon>Cyperaceae</taxon>
        <taxon>Cyperoideae</taxon>
        <taxon>Rhynchosporeae</taxon>
        <taxon>Rhynchospora</taxon>
    </lineage>
</organism>
<feature type="coiled-coil region" evidence="4">
    <location>
        <begin position="155"/>
        <end position="189"/>
    </location>
</feature>
<proteinExistence type="predicted"/>
<protein>
    <submittedName>
        <fullName evidence="5">SBP (S-ribonuclease binding protein) family protein</fullName>
    </submittedName>
</protein>
<dbReference type="PANTHER" id="PTHR42647">
    <property type="entry name" value="SBP (S-RIBONUCLEASE BINDING PROTEIN) FAMILY PROTEIN"/>
    <property type="match status" value="1"/>
</dbReference>
<sequence>MAVHAQYPSNLLLLDRTDHQEDRKERMDLRFSDSVSKNLGKRTREDTMIPSSQFSGQPLFSQTVTGTHPSGLVSTGLCLSLDEQQQQFHMNQSNNLSLSYKFSSELASQIARQNIEIELFLIQQAEQLRRAVAEKRRRNYNALLQTTEELVMRKVREKQEEINRAAQVTVELEERLNQLRSESAAWQTKALADQAMATTLHAQLQQATAAAQRTGECETGPADDAESGFVDPSRVEPDRSCRACRLRPACVVVFPCRHLCLCEGCEVASGSDGDACPVCCCVRSGSLKVFFS</sequence>
<dbReference type="GO" id="GO:0008270">
    <property type="term" value="F:zinc ion binding"/>
    <property type="evidence" value="ECO:0007669"/>
    <property type="project" value="UniProtKB-KW"/>
</dbReference>